<evidence type="ECO:0000313" key="2">
    <source>
        <dbReference type="EMBL" id="MFB9074932.1"/>
    </source>
</evidence>
<feature type="region of interest" description="Disordered" evidence="1">
    <location>
        <begin position="1"/>
        <end position="51"/>
    </location>
</feature>
<proteinExistence type="predicted"/>
<dbReference type="EMBL" id="JBHMFI010000004">
    <property type="protein sequence ID" value="MFB9074932.1"/>
    <property type="molecule type" value="Genomic_DNA"/>
</dbReference>
<feature type="compositionally biased region" description="Low complexity" evidence="1">
    <location>
        <begin position="22"/>
        <end position="32"/>
    </location>
</feature>
<feature type="compositionally biased region" description="Basic and acidic residues" evidence="1">
    <location>
        <begin position="34"/>
        <end position="51"/>
    </location>
</feature>
<name>A0ABV5G7M8_9MICC</name>
<protein>
    <submittedName>
        <fullName evidence="2">Uncharacterized protein</fullName>
    </submittedName>
</protein>
<accession>A0ABV5G7M8</accession>
<keyword evidence="3" id="KW-1185">Reference proteome</keyword>
<evidence type="ECO:0000313" key="3">
    <source>
        <dbReference type="Proteomes" id="UP001589575"/>
    </source>
</evidence>
<organism evidence="2 3">
    <name type="scientific">Citricoccus parietis</name>
    <dbReference type="NCBI Taxonomy" id="592307"/>
    <lineage>
        <taxon>Bacteria</taxon>
        <taxon>Bacillati</taxon>
        <taxon>Actinomycetota</taxon>
        <taxon>Actinomycetes</taxon>
        <taxon>Micrococcales</taxon>
        <taxon>Micrococcaceae</taxon>
        <taxon>Citricoccus</taxon>
    </lineage>
</organism>
<evidence type="ECO:0000256" key="1">
    <source>
        <dbReference type="SAM" id="MobiDB-lite"/>
    </source>
</evidence>
<dbReference type="Proteomes" id="UP001589575">
    <property type="component" value="Unassembled WGS sequence"/>
</dbReference>
<reference evidence="2 3" key="1">
    <citation type="submission" date="2024-09" db="EMBL/GenBank/DDBJ databases">
        <authorList>
            <person name="Sun Q."/>
            <person name="Mori K."/>
        </authorList>
    </citation>
    <scope>NUCLEOTIDE SEQUENCE [LARGE SCALE GENOMIC DNA]</scope>
    <source>
        <strain evidence="2 3">CCM 7609</strain>
    </source>
</reference>
<sequence>MTRHGRKGAWRCWLADGPFQQRAPMSRAPQSRRSAREPSRSASRPRDAQPV</sequence>
<gene>
    <name evidence="2" type="ORF">ACFFX0_28600</name>
</gene>
<comment type="caution">
    <text evidence="2">The sequence shown here is derived from an EMBL/GenBank/DDBJ whole genome shotgun (WGS) entry which is preliminary data.</text>
</comment>